<keyword evidence="4" id="KW-0808">Transferase</keyword>
<feature type="repeat" description="ANK" evidence="3">
    <location>
        <begin position="362"/>
        <end position="390"/>
    </location>
</feature>
<proteinExistence type="predicted"/>
<sequence>MSPSPEGLPTEILHEIGRNVTSLRTLRALACAGRRFNAIFDPILYHADARCPPSAAIAWAAEHGAMEILQKALSYGAEIAPTSTSTGEFSTGGPRGNHGLSTPSHFNKYPPPHPLYLATQHGHLDIVELLIGRGCNVNMRNPEGLTLLCLAVLHGDANLVRTLLSRGARQDRRHVAVQIAAFQGAKEVVDLLLHYGPDSTRPTTPQIQDAIQCAIVERHGDILPLLLATGVGLNYVFRGCQVPGVYTPLVWAVDKGDTRLLQLLLAGGKADPSYWTGDKEAIPLLKAVLQQHEEMVQMLVGRTSRLQRTRALALSMDYPDGRIAHILLDNGTLPDFDQGDHSTPTQAFDDSHDAIDDILIPPLIRAVLRGYTNLVKLLVARGADINVEYRGWIEELPTWVIGGPLALAEQLRDQETTNFLRDQGAKREVGTWLYAQFEGWTYHRPSQ</sequence>
<accession>A0A1Q5U4S8</accession>
<dbReference type="EMBL" id="MNBE01000582">
    <property type="protein sequence ID" value="OKP07471.1"/>
    <property type="molecule type" value="Genomic_DNA"/>
</dbReference>
<evidence type="ECO:0000256" key="3">
    <source>
        <dbReference type="PROSITE-ProRule" id="PRU00023"/>
    </source>
</evidence>
<dbReference type="Gene3D" id="1.25.40.20">
    <property type="entry name" value="Ankyrin repeat-containing domain"/>
    <property type="match status" value="1"/>
</dbReference>
<gene>
    <name evidence="4" type="ORF">PENSUB_6060</name>
</gene>
<keyword evidence="5" id="KW-1185">Reference proteome</keyword>
<dbReference type="GO" id="GO:0016301">
    <property type="term" value="F:kinase activity"/>
    <property type="evidence" value="ECO:0007669"/>
    <property type="project" value="UniProtKB-KW"/>
</dbReference>
<dbReference type="PROSITE" id="PS50088">
    <property type="entry name" value="ANK_REPEAT"/>
    <property type="match status" value="3"/>
</dbReference>
<comment type="caution">
    <text evidence="4">The sequence shown here is derived from an EMBL/GenBank/DDBJ whole genome shotgun (WGS) entry which is preliminary data.</text>
</comment>
<keyword evidence="1" id="KW-0677">Repeat</keyword>
<dbReference type="InterPro" id="IPR036770">
    <property type="entry name" value="Ankyrin_rpt-contain_sf"/>
</dbReference>
<evidence type="ECO:0000313" key="4">
    <source>
        <dbReference type="EMBL" id="OKP07471.1"/>
    </source>
</evidence>
<dbReference type="PROSITE" id="PS50297">
    <property type="entry name" value="ANK_REP_REGION"/>
    <property type="match status" value="3"/>
</dbReference>
<dbReference type="InterPro" id="IPR002110">
    <property type="entry name" value="Ankyrin_rpt"/>
</dbReference>
<evidence type="ECO:0000313" key="5">
    <source>
        <dbReference type="Proteomes" id="UP000186955"/>
    </source>
</evidence>
<dbReference type="STRING" id="1316194.A0A1Q5U4S8"/>
<dbReference type="AlphaFoldDB" id="A0A1Q5U4S8"/>
<reference evidence="4 5" key="1">
    <citation type="submission" date="2016-10" db="EMBL/GenBank/DDBJ databases">
        <title>Genome sequence of the ascomycete fungus Penicillium subrubescens.</title>
        <authorList>
            <person name="De Vries R.P."/>
            <person name="Peng M."/>
            <person name="Dilokpimol A."/>
            <person name="Hilden K."/>
            <person name="Makela M.R."/>
            <person name="Grigoriev I."/>
            <person name="Riley R."/>
            <person name="Granchi Z."/>
        </authorList>
    </citation>
    <scope>NUCLEOTIDE SEQUENCE [LARGE SCALE GENOMIC DNA]</scope>
    <source>
        <strain evidence="4 5">CBS 132785</strain>
    </source>
</reference>
<evidence type="ECO:0000256" key="2">
    <source>
        <dbReference type="ARBA" id="ARBA00023043"/>
    </source>
</evidence>
<dbReference type="SUPFAM" id="SSF48403">
    <property type="entry name" value="Ankyrin repeat"/>
    <property type="match status" value="2"/>
</dbReference>
<organism evidence="4 5">
    <name type="scientific">Penicillium subrubescens</name>
    <dbReference type="NCBI Taxonomy" id="1316194"/>
    <lineage>
        <taxon>Eukaryota</taxon>
        <taxon>Fungi</taxon>
        <taxon>Dikarya</taxon>
        <taxon>Ascomycota</taxon>
        <taxon>Pezizomycotina</taxon>
        <taxon>Eurotiomycetes</taxon>
        <taxon>Eurotiomycetidae</taxon>
        <taxon>Eurotiales</taxon>
        <taxon>Aspergillaceae</taxon>
        <taxon>Penicillium</taxon>
    </lineage>
</organism>
<keyword evidence="4" id="KW-0418">Kinase</keyword>
<dbReference type="OrthoDB" id="366390at2759"/>
<dbReference type="Pfam" id="PF12796">
    <property type="entry name" value="Ank_2"/>
    <property type="match status" value="1"/>
</dbReference>
<feature type="repeat" description="ANK" evidence="3">
    <location>
        <begin position="114"/>
        <end position="142"/>
    </location>
</feature>
<dbReference type="Pfam" id="PF00023">
    <property type="entry name" value="Ank"/>
    <property type="match status" value="2"/>
</dbReference>
<dbReference type="Proteomes" id="UP000186955">
    <property type="component" value="Unassembled WGS sequence"/>
</dbReference>
<dbReference type="SMART" id="SM00248">
    <property type="entry name" value="ANK"/>
    <property type="match status" value="7"/>
</dbReference>
<evidence type="ECO:0000256" key="1">
    <source>
        <dbReference type="ARBA" id="ARBA00022737"/>
    </source>
</evidence>
<feature type="repeat" description="ANK" evidence="3">
    <location>
        <begin position="143"/>
        <end position="175"/>
    </location>
</feature>
<dbReference type="PANTHER" id="PTHR24198">
    <property type="entry name" value="ANKYRIN REPEAT AND PROTEIN KINASE DOMAIN-CONTAINING PROTEIN"/>
    <property type="match status" value="1"/>
</dbReference>
<dbReference type="PANTHER" id="PTHR24198:SF165">
    <property type="entry name" value="ANKYRIN REPEAT-CONTAINING PROTEIN-RELATED"/>
    <property type="match status" value="1"/>
</dbReference>
<name>A0A1Q5U4S8_9EURO</name>
<keyword evidence="2 3" id="KW-0040">ANK repeat</keyword>
<protein>
    <submittedName>
        <fullName evidence="4">Kinase D-interacting substrate of 220 kDa</fullName>
    </submittedName>
</protein>